<keyword evidence="4" id="KW-1185">Reference proteome</keyword>
<dbReference type="Gene3D" id="1.10.1170.10">
    <property type="entry name" value="Inhibitor Of Apoptosis Protein (2mihbC-IAP-1), Chain A"/>
    <property type="match status" value="1"/>
</dbReference>
<dbReference type="Gene3D" id="3.30.40.10">
    <property type="entry name" value="Zinc/RING finger domain, C3HC4 (zinc finger)"/>
    <property type="match status" value="1"/>
</dbReference>
<dbReference type="PANTHER" id="PTHR10044">
    <property type="entry name" value="INHIBITOR OF APOPTOSIS"/>
    <property type="match status" value="1"/>
</dbReference>
<sequence>MARSSTTTGNPELQQSSISLQDAVAYMIPNPITFITNEHHVAGSLPQSEWNNDSRRDETQRRFSRQGEQRQGENDTDEQQLSRRIDTLGQQPSESSNTEYQHSPLGQERIRNELAENEIRAVVANDLESDSIENLSNSGDVASLPSCNNFMVDSFCLPAGSRIKSPQYQTFSNRLGTFKNWPSHLTQTPRELALAGFFSLGKADVVRCFSCDGGLKNWEPEDDPWIEHARWFPNCDYLRHVKGDEFIQLVRLMDDESEAEDEQPPVNDDEQTTRYMQALSLDDNQADPCVLDADGAQSVIQTGFSDMTVAKAINDLLKEGKKEFGSQDILTVILDKMEEESVPTQARQSLSTTSRRTNTSRNETVAAMSISKENENLKRNMMCTECGEHERNVLFLPCKHHTVCENCSPHIYVCFICFRRIKEKVKTYMS</sequence>
<evidence type="ECO:0000256" key="2">
    <source>
        <dbReference type="SAM" id="MobiDB-lite"/>
    </source>
</evidence>
<dbReference type="Pfam" id="PF13920">
    <property type="entry name" value="zf-C3HC4_3"/>
    <property type="match status" value="1"/>
</dbReference>
<feature type="region of interest" description="Disordered" evidence="2">
    <location>
        <begin position="45"/>
        <end position="82"/>
    </location>
</feature>
<dbReference type="CDD" id="cd00022">
    <property type="entry name" value="BIR"/>
    <property type="match status" value="1"/>
</dbReference>
<dbReference type="PROSITE" id="PS50143">
    <property type="entry name" value="BIR_REPEAT_2"/>
    <property type="match status" value="1"/>
</dbReference>
<dbReference type="GO" id="GO:0006915">
    <property type="term" value="P:apoptotic process"/>
    <property type="evidence" value="ECO:0007669"/>
    <property type="project" value="UniProtKB-KW"/>
</dbReference>
<proteinExistence type="predicted"/>
<dbReference type="SUPFAM" id="SSF57924">
    <property type="entry name" value="Inhibitor of apoptosis (IAP) repeat"/>
    <property type="match status" value="1"/>
</dbReference>
<feature type="compositionally biased region" description="Low complexity" evidence="2">
    <location>
        <begin position="347"/>
        <end position="361"/>
    </location>
</feature>
<dbReference type="Pfam" id="PF00653">
    <property type="entry name" value="BIR"/>
    <property type="match status" value="1"/>
</dbReference>
<keyword evidence="1" id="KW-0053">Apoptosis</keyword>
<comment type="caution">
    <text evidence="3">The sequence shown here is derived from an EMBL/GenBank/DDBJ whole genome shotgun (WGS) entry which is preliminary data.</text>
</comment>
<dbReference type="FunFam" id="1.10.1170.10:FF:000003">
    <property type="entry name" value="E3 ubiquitin-protein ligase XIAP"/>
    <property type="match status" value="1"/>
</dbReference>
<accession>A0ABD3X9M7</accession>
<reference evidence="3 4" key="1">
    <citation type="submission" date="2024-11" db="EMBL/GenBank/DDBJ databases">
        <title>Chromosome-level genome assembly of the freshwater bivalve Anodonta woodiana.</title>
        <authorList>
            <person name="Chen X."/>
        </authorList>
    </citation>
    <scope>NUCLEOTIDE SEQUENCE [LARGE SCALE GENOMIC DNA]</scope>
    <source>
        <strain evidence="3">MN2024</strain>
        <tissue evidence="3">Gills</tissue>
    </source>
</reference>
<name>A0ABD3X9M7_SINWO</name>
<dbReference type="PANTHER" id="PTHR10044:SF139">
    <property type="entry name" value="DEATH-ASSOCIATED INHIBITOR OF APOPTOSIS 2"/>
    <property type="match status" value="1"/>
</dbReference>
<dbReference type="InterPro" id="IPR013083">
    <property type="entry name" value="Znf_RING/FYVE/PHD"/>
</dbReference>
<evidence type="ECO:0000313" key="3">
    <source>
        <dbReference type="EMBL" id="KAL3881722.1"/>
    </source>
</evidence>
<evidence type="ECO:0000256" key="1">
    <source>
        <dbReference type="ARBA" id="ARBA00022703"/>
    </source>
</evidence>
<organism evidence="3 4">
    <name type="scientific">Sinanodonta woodiana</name>
    <name type="common">Chinese pond mussel</name>
    <name type="synonym">Anodonta woodiana</name>
    <dbReference type="NCBI Taxonomy" id="1069815"/>
    <lineage>
        <taxon>Eukaryota</taxon>
        <taxon>Metazoa</taxon>
        <taxon>Spiralia</taxon>
        <taxon>Lophotrochozoa</taxon>
        <taxon>Mollusca</taxon>
        <taxon>Bivalvia</taxon>
        <taxon>Autobranchia</taxon>
        <taxon>Heteroconchia</taxon>
        <taxon>Palaeoheterodonta</taxon>
        <taxon>Unionida</taxon>
        <taxon>Unionoidea</taxon>
        <taxon>Unionidae</taxon>
        <taxon>Unioninae</taxon>
        <taxon>Sinanodonta</taxon>
    </lineage>
</organism>
<gene>
    <name evidence="3" type="ORF">ACJMK2_028122</name>
</gene>
<dbReference type="InterPro" id="IPR001370">
    <property type="entry name" value="BIR_rpt"/>
</dbReference>
<feature type="region of interest" description="Disordered" evidence="2">
    <location>
        <begin position="343"/>
        <end position="362"/>
    </location>
</feature>
<protein>
    <submittedName>
        <fullName evidence="3">Uncharacterized protein</fullName>
    </submittedName>
</protein>
<evidence type="ECO:0000313" key="4">
    <source>
        <dbReference type="Proteomes" id="UP001634394"/>
    </source>
</evidence>
<dbReference type="InterPro" id="IPR050784">
    <property type="entry name" value="IAP"/>
</dbReference>
<dbReference type="AlphaFoldDB" id="A0ABD3X9M7"/>
<dbReference type="Proteomes" id="UP001634394">
    <property type="component" value="Unassembled WGS sequence"/>
</dbReference>
<dbReference type="SMART" id="SM00238">
    <property type="entry name" value="BIR"/>
    <property type="match status" value="1"/>
</dbReference>
<feature type="compositionally biased region" description="Basic and acidic residues" evidence="2">
    <location>
        <begin position="52"/>
        <end position="73"/>
    </location>
</feature>
<dbReference type="EMBL" id="JBJQND010000003">
    <property type="protein sequence ID" value="KAL3881722.1"/>
    <property type="molecule type" value="Genomic_DNA"/>
</dbReference>